<dbReference type="PANTHER" id="PTHR43792:SF1">
    <property type="entry name" value="N-ACETYLTRANSFERASE DOMAIN-CONTAINING PROTEIN"/>
    <property type="match status" value="1"/>
</dbReference>
<dbReference type="PANTHER" id="PTHR43792">
    <property type="entry name" value="GNAT FAMILY, PUTATIVE (AFU_ORTHOLOGUE AFUA_3G00765)-RELATED-RELATED"/>
    <property type="match status" value="1"/>
</dbReference>
<dbReference type="InterPro" id="IPR051531">
    <property type="entry name" value="N-acetyltransferase"/>
</dbReference>
<dbReference type="Proteomes" id="UP001161409">
    <property type="component" value="Unassembled WGS sequence"/>
</dbReference>
<reference evidence="2" key="2">
    <citation type="submission" date="2023-01" db="EMBL/GenBank/DDBJ databases">
        <title>Draft genome sequence of Sneathiella chinensis strain NBRC 103408.</title>
        <authorList>
            <person name="Sun Q."/>
            <person name="Mori K."/>
        </authorList>
    </citation>
    <scope>NUCLEOTIDE SEQUENCE</scope>
    <source>
        <strain evidence="2">NBRC 103408</strain>
    </source>
</reference>
<proteinExistence type="predicted"/>
<feature type="domain" description="N-acetyltransferase" evidence="1">
    <location>
        <begin position="14"/>
        <end position="173"/>
    </location>
</feature>
<evidence type="ECO:0000313" key="2">
    <source>
        <dbReference type="EMBL" id="GLQ05487.1"/>
    </source>
</evidence>
<dbReference type="InterPro" id="IPR016181">
    <property type="entry name" value="Acyl_CoA_acyltransferase"/>
</dbReference>
<name>A0ABQ5U2C4_9PROT</name>
<dbReference type="RefSeq" id="WP_206374262.1">
    <property type="nucleotide sequence ID" value="NZ_BSNF01000001.1"/>
</dbReference>
<dbReference type="Pfam" id="PF13302">
    <property type="entry name" value="Acetyltransf_3"/>
    <property type="match status" value="1"/>
</dbReference>
<organism evidence="2 3">
    <name type="scientific">Sneathiella chinensis</name>
    <dbReference type="NCBI Taxonomy" id="349750"/>
    <lineage>
        <taxon>Bacteria</taxon>
        <taxon>Pseudomonadati</taxon>
        <taxon>Pseudomonadota</taxon>
        <taxon>Alphaproteobacteria</taxon>
        <taxon>Sneathiellales</taxon>
        <taxon>Sneathiellaceae</taxon>
        <taxon>Sneathiella</taxon>
    </lineage>
</organism>
<accession>A0ABQ5U2C4</accession>
<comment type="caution">
    <text evidence="2">The sequence shown here is derived from an EMBL/GenBank/DDBJ whole genome shotgun (WGS) entry which is preliminary data.</text>
</comment>
<protein>
    <submittedName>
        <fullName evidence="2">N-acetyltransferase GCN5</fullName>
    </submittedName>
</protein>
<keyword evidence="3" id="KW-1185">Reference proteome</keyword>
<sequence length="175" mass="19712">MPTASKVIVKTRRLVIREMGEQDAAFILFLLTQPSFLKYIGDRGVRDLESARLYIRDVRLQYQINGCGSYLVERKNDGVPVGISGLIRRKDLPHPDIGFAYDPAYWRQGFAFEGASALLSHARDRLGFETVIAVTSDQNTASQALLEKLGMRFQGRVRLGPKGEETRLYGPAHRE</sequence>
<evidence type="ECO:0000259" key="1">
    <source>
        <dbReference type="PROSITE" id="PS51186"/>
    </source>
</evidence>
<reference evidence="2" key="1">
    <citation type="journal article" date="2014" name="Int. J. Syst. Evol. Microbiol.">
        <title>Complete genome of a new Firmicutes species belonging to the dominant human colonic microbiota ('Ruminococcus bicirculans') reveals two chromosomes and a selective capacity to utilize plant glucans.</title>
        <authorList>
            <consortium name="NISC Comparative Sequencing Program"/>
            <person name="Wegmann U."/>
            <person name="Louis P."/>
            <person name="Goesmann A."/>
            <person name="Henrissat B."/>
            <person name="Duncan S.H."/>
            <person name="Flint H.J."/>
        </authorList>
    </citation>
    <scope>NUCLEOTIDE SEQUENCE</scope>
    <source>
        <strain evidence="2">NBRC 103408</strain>
    </source>
</reference>
<dbReference type="SUPFAM" id="SSF55729">
    <property type="entry name" value="Acyl-CoA N-acyltransferases (Nat)"/>
    <property type="match status" value="1"/>
</dbReference>
<dbReference type="InterPro" id="IPR000182">
    <property type="entry name" value="GNAT_dom"/>
</dbReference>
<dbReference type="PROSITE" id="PS51186">
    <property type="entry name" value="GNAT"/>
    <property type="match status" value="1"/>
</dbReference>
<dbReference type="EMBL" id="BSNF01000001">
    <property type="protein sequence ID" value="GLQ05487.1"/>
    <property type="molecule type" value="Genomic_DNA"/>
</dbReference>
<gene>
    <name evidence="2" type="ORF">GCM10007924_07080</name>
</gene>
<dbReference type="Gene3D" id="3.40.630.30">
    <property type="match status" value="1"/>
</dbReference>
<evidence type="ECO:0000313" key="3">
    <source>
        <dbReference type="Proteomes" id="UP001161409"/>
    </source>
</evidence>